<dbReference type="STRING" id="84645.A0A498MNU2"/>
<feature type="coiled-coil region" evidence="3">
    <location>
        <begin position="653"/>
        <end position="687"/>
    </location>
</feature>
<evidence type="ECO:0000313" key="8">
    <source>
        <dbReference type="Proteomes" id="UP000290572"/>
    </source>
</evidence>
<comment type="caution">
    <text evidence="7">The sequence shown here is derived from an EMBL/GenBank/DDBJ whole genome shotgun (WGS) entry which is preliminary data.</text>
</comment>
<keyword evidence="2" id="KW-0430">Lectin</keyword>
<feature type="domain" description="C-type lectin" evidence="6">
    <location>
        <begin position="153"/>
        <end position="251"/>
    </location>
</feature>
<feature type="transmembrane region" description="Helical" evidence="5">
    <location>
        <begin position="506"/>
        <end position="527"/>
    </location>
</feature>
<dbReference type="PROSITE" id="PS50041">
    <property type="entry name" value="C_TYPE_LECTIN_2"/>
    <property type="match status" value="5"/>
</dbReference>
<keyword evidence="3" id="KW-0175">Coiled coil</keyword>
<feature type="compositionally biased region" description="Basic and acidic residues" evidence="4">
    <location>
        <begin position="1"/>
        <end position="10"/>
    </location>
</feature>
<evidence type="ECO:0000256" key="3">
    <source>
        <dbReference type="SAM" id="Coils"/>
    </source>
</evidence>
<dbReference type="InterPro" id="IPR050828">
    <property type="entry name" value="C-type_lectin/matrix_domain"/>
</dbReference>
<feature type="domain" description="C-type lectin" evidence="6">
    <location>
        <begin position="697"/>
        <end position="813"/>
    </location>
</feature>
<feature type="domain" description="C-type lectin" evidence="6">
    <location>
        <begin position="378"/>
        <end position="484"/>
    </location>
</feature>
<accession>A0A498MNU2</accession>
<dbReference type="PANTHER" id="PTHR45710:SF8">
    <property type="entry name" value="RERATING FAMILY MEMBER 4"/>
    <property type="match status" value="1"/>
</dbReference>
<dbReference type="PANTHER" id="PTHR45710">
    <property type="entry name" value="C-TYPE LECTIN DOMAIN-CONTAINING PROTEIN 180"/>
    <property type="match status" value="1"/>
</dbReference>
<dbReference type="CDD" id="cd03590">
    <property type="entry name" value="CLECT_DC-SIGN_like"/>
    <property type="match status" value="1"/>
</dbReference>
<dbReference type="InterPro" id="IPR016186">
    <property type="entry name" value="C-type_lectin-like/link_sf"/>
</dbReference>
<feature type="coiled-coil region" evidence="3">
    <location>
        <begin position="547"/>
        <end position="602"/>
    </location>
</feature>
<dbReference type="Pfam" id="PF00059">
    <property type="entry name" value="Lectin_C"/>
    <property type="match status" value="5"/>
</dbReference>
<sequence length="1232" mass="141950">MDSRDGEELKSGINGDTTKSRDVRTRTEKQTPGNTGSDYVKTRSSRAAVACLVLLCVLLLTAVIVLCVQVFTNIDLFQLKSKNIMEERLQLLTKISNVSEKREWLLNKNINVTNERDELISKNTNLTKQRDQFKQERDELLKTFKETDGWLYFSFSFYFFSSEKKSWTESRRYCTERGADLIIINNTEEQDFVRKIANNAYVWIGLTDTDVEGTWKWVDGSTLTSGFWDPREPNGKKGENCALSYSPGWADFSFGNNELMAELVVFTDGWLYSSFSFYFISSLKNSWTESRRYCTERGADLIIINNREEQEFAKKFSHGNPFWIGLTDSDVEDSWKWADGSTLTSGFWGSGEPNGREIENCVVSYSSGWCDYPYGWLYSSFSFYFISSLKNSWTESRRYCTGRGTDLIIINNREEQEFAKKFSHGNPFWIGLTDSDVEDSWKWVDGSTLTSRSESEGMNRERLEMTVDIYESADCVRDHDLVTETNTHQPPQQTGSDSAKTRSSRAAVMCLVLLCVLLLTAVIVLCVHIHTNNTNYTEETHQLLAKITNLTEKRDQLLTKNTNLTKERDELLTKNTNLTNERDELLTKNDNLTKQSKQFIQERNELVMSLHKIVIVLCVHIHTNNTNYTQETHQLLTKITNLTKKGEELLTKNINLTDERDGLLTKNDNLTKQREQFIQKRNELVKSLHETDGWNCYENSLYYVSTAQKNWTESKRDCTERGADLIILNDKQEEDFVNKLSCGTNVWIGLTDREVEGTWKWVDGSTPTSSRLNTSYNGNMKNPRTHGMDKDEEEMNTNADAHDAINNHDVWTETENSNTKRWQTPQYTGSEGVEIRRSKAAVVCLVLLCVLLLTEVIILCVHIHANNINYMEDQLLITDTNLTDERDQLITNKTNLTEDRNGVQTNETKLAEERDRLLNNNTNLGEERDGLLTNETNLAKDRDGLLINNTNLGKYREVLLTNDTNLAEEKDGLLTNDTKLTKDKDGLLINNTNLGQDREGLLTNDTNLAEEKDGLLTNDTNLTKDRDGLLINNTNLGEDREGLLTNDTNLAEEKDGLLTNYTNLAEERETLLTNITNLTEERDQLLTNNTNLIKERDQLVTKNMQLTKEKDVLLANNRDLIKQRDQLNYEKRELLNMDGWLYYRSHFYYISSQKKNWYDSRRYCTDRRADLIIINNRDEHNFFKKMSCGAHAWIGLTDRHAEGRWKWVDGSNPGMLNTVFDKTVGRHETPTA</sequence>
<feature type="coiled-coil region" evidence="3">
    <location>
        <begin position="116"/>
        <end position="143"/>
    </location>
</feature>
<dbReference type="InterPro" id="IPR016187">
    <property type="entry name" value="CTDL_fold"/>
</dbReference>
<dbReference type="GO" id="GO:0030246">
    <property type="term" value="F:carbohydrate binding"/>
    <property type="evidence" value="ECO:0007669"/>
    <property type="project" value="UniProtKB-KW"/>
</dbReference>
<evidence type="ECO:0000259" key="6">
    <source>
        <dbReference type="PROSITE" id="PS50041"/>
    </source>
</evidence>
<dbReference type="InterPro" id="IPR033989">
    <property type="entry name" value="CD209-like_CTLD"/>
</dbReference>
<dbReference type="SUPFAM" id="SSF56436">
    <property type="entry name" value="C-type lectin-like"/>
    <property type="match status" value="5"/>
</dbReference>
<name>A0A498MNU2_LABRO</name>
<reference evidence="7 8" key="1">
    <citation type="submission" date="2018-03" db="EMBL/GenBank/DDBJ databases">
        <title>Draft genome sequence of Rohu Carp (Labeo rohita).</title>
        <authorList>
            <person name="Das P."/>
            <person name="Kushwaha B."/>
            <person name="Joshi C.G."/>
            <person name="Kumar D."/>
            <person name="Nagpure N.S."/>
            <person name="Sahoo L."/>
            <person name="Das S.P."/>
            <person name="Bit A."/>
            <person name="Patnaik S."/>
            <person name="Meher P.K."/>
            <person name="Jayasankar P."/>
            <person name="Koringa P.G."/>
            <person name="Patel N.V."/>
            <person name="Hinsu A.T."/>
            <person name="Kumar R."/>
            <person name="Pandey M."/>
            <person name="Agarwal S."/>
            <person name="Srivastava S."/>
            <person name="Singh M."/>
            <person name="Iquebal M.A."/>
            <person name="Jaiswal S."/>
            <person name="Angadi U.B."/>
            <person name="Kumar N."/>
            <person name="Raza M."/>
            <person name="Shah T.M."/>
            <person name="Rai A."/>
            <person name="Jena J.K."/>
        </authorList>
    </citation>
    <scope>NUCLEOTIDE SEQUENCE [LARGE SCALE GENOMIC DNA]</scope>
    <source>
        <strain evidence="7">DASCIFA01</strain>
        <tissue evidence="7">Testis</tissue>
    </source>
</reference>
<evidence type="ECO:0000313" key="7">
    <source>
        <dbReference type="EMBL" id="RXN23148.1"/>
    </source>
</evidence>
<feature type="transmembrane region" description="Helical" evidence="5">
    <location>
        <begin position="47"/>
        <end position="71"/>
    </location>
</feature>
<dbReference type="EMBL" id="QBIY01012567">
    <property type="protein sequence ID" value="RXN23148.1"/>
    <property type="molecule type" value="Genomic_DNA"/>
</dbReference>
<feature type="domain" description="C-type lectin" evidence="6">
    <location>
        <begin position="272"/>
        <end position="371"/>
    </location>
</feature>
<feature type="region of interest" description="Disordered" evidence="4">
    <location>
        <begin position="1"/>
        <end position="40"/>
    </location>
</feature>
<feature type="coiled-coil region" evidence="3">
    <location>
        <begin position="1061"/>
        <end position="1137"/>
    </location>
</feature>
<feature type="compositionally biased region" description="Basic and acidic residues" evidence="4">
    <location>
        <begin position="18"/>
        <end position="29"/>
    </location>
</feature>
<keyword evidence="8" id="KW-1185">Reference proteome</keyword>
<keyword evidence="5" id="KW-0472">Membrane</keyword>
<dbReference type="Proteomes" id="UP000290572">
    <property type="component" value="Unassembled WGS sequence"/>
</dbReference>
<keyword evidence="5" id="KW-1133">Transmembrane helix</keyword>
<protein>
    <submittedName>
        <fullName evidence="7">CD209 antigen-like protein</fullName>
    </submittedName>
</protein>
<gene>
    <name evidence="7" type="ORF">ROHU_006455</name>
</gene>
<dbReference type="GO" id="GO:0005886">
    <property type="term" value="C:plasma membrane"/>
    <property type="evidence" value="ECO:0007669"/>
    <property type="project" value="UniProtKB-SubCell"/>
</dbReference>
<organism evidence="7 8">
    <name type="scientific">Labeo rohita</name>
    <name type="common">Indian major carp</name>
    <name type="synonym">Cyprinus rohita</name>
    <dbReference type="NCBI Taxonomy" id="84645"/>
    <lineage>
        <taxon>Eukaryota</taxon>
        <taxon>Metazoa</taxon>
        <taxon>Chordata</taxon>
        <taxon>Craniata</taxon>
        <taxon>Vertebrata</taxon>
        <taxon>Euteleostomi</taxon>
        <taxon>Actinopterygii</taxon>
        <taxon>Neopterygii</taxon>
        <taxon>Teleostei</taxon>
        <taxon>Ostariophysi</taxon>
        <taxon>Cypriniformes</taxon>
        <taxon>Cyprinidae</taxon>
        <taxon>Labeoninae</taxon>
        <taxon>Labeonini</taxon>
        <taxon>Labeo</taxon>
    </lineage>
</organism>
<evidence type="ECO:0000256" key="1">
    <source>
        <dbReference type="ARBA" id="ARBA00004401"/>
    </source>
</evidence>
<evidence type="ECO:0000256" key="4">
    <source>
        <dbReference type="SAM" id="MobiDB-lite"/>
    </source>
</evidence>
<feature type="transmembrane region" description="Helical" evidence="5">
    <location>
        <begin position="840"/>
        <end position="865"/>
    </location>
</feature>
<evidence type="ECO:0000256" key="2">
    <source>
        <dbReference type="ARBA" id="ARBA00022734"/>
    </source>
</evidence>
<evidence type="ECO:0000256" key="5">
    <source>
        <dbReference type="SAM" id="Phobius"/>
    </source>
</evidence>
<proteinExistence type="predicted"/>
<comment type="subcellular location">
    <subcellularLocation>
        <location evidence="1">Cell membrane</location>
        <topology evidence="1">Single-pass type II membrane protein</topology>
    </subcellularLocation>
</comment>
<keyword evidence="5" id="KW-0812">Transmembrane</keyword>
<dbReference type="AlphaFoldDB" id="A0A498MNU2"/>
<feature type="domain" description="C-type lectin" evidence="6">
    <location>
        <begin position="1143"/>
        <end position="1213"/>
    </location>
</feature>
<dbReference type="SMART" id="SM00034">
    <property type="entry name" value="CLECT"/>
    <property type="match status" value="5"/>
</dbReference>
<dbReference type="InterPro" id="IPR001304">
    <property type="entry name" value="C-type_lectin-like"/>
</dbReference>
<dbReference type="Gene3D" id="1.20.5.400">
    <property type="match status" value="3"/>
</dbReference>
<dbReference type="Gene3D" id="3.10.100.10">
    <property type="entry name" value="Mannose-Binding Protein A, subunit A"/>
    <property type="match status" value="5"/>
</dbReference>